<dbReference type="Pfam" id="PF04082">
    <property type="entry name" value="Fungal_trans"/>
    <property type="match status" value="1"/>
</dbReference>
<keyword evidence="3" id="KW-0862">Zinc</keyword>
<dbReference type="InterPro" id="IPR050987">
    <property type="entry name" value="AtrR-like"/>
</dbReference>
<feature type="region of interest" description="Disordered" evidence="6">
    <location>
        <begin position="1072"/>
        <end position="1096"/>
    </location>
</feature>
<feature type="region of interest" description="Disordered" evidence="6">
    <location>
        <begin position="966"/>
        <end position="995"/>
    </location>
</feature>
<dbReference type="InterPro" id="IPR007219">
    <property type="entry name" value="XnlR_reg_dom"/>
</dbReference>
<evidence type="ECO:0000256" key="3">
    <source>
        <dbReference type="ARBA" id="ARBA00022833"/>
    </source>
</evidence>
<evidence type="ECO:0000313" key="8">
    <source>
        <dbReference type="EMBL" id="GMM57209.1"/>
    </source>
</evidence>
<protein>
    <submittedName>
        <fullName evidence="8">Drug-responsive transcription factor</fullName>
    </submittedName>
</protein>
<feature type="domain" description="Xylanolytic transcriptional activator regulatory" evidence="7">
    <location>
        <begin position="537"/>
        <end position="698"/>
    </location>
</feature>
<dbReference type="GO" id="GO:0008270">
    <property type="term" value="F:zinc ion binding"/>
    <property type="evidence" value="ECO:0007669"/>
    <property type="project" value="InterPro"/>
</dbReference>
<evidence type="ECO:0000313" key="9">
    <source>
        <dbReference type="Proteomes" id="UP001377567"/>
    </source>
</evidence>
<evidence type="ECO:0000256" key="6">
    <source>
        <dbReference type="SAM" id="MobiDB-lite"/>
    </source>
</evidence>
<sequence length="1130" mass="126892">MNCQVYQCQCHFADKRPLSPPAIKVKLPRLDPGILAQSKSAPAVPMSMPAPVAATPVGAALQMQMMRESVPRGPTPAETNTTTSASATDTFSSTSFSSNALPQTVPTPDSASTSSTLPQSTLPTAVRTTAVPAPTAHPGSLYTVNLQDGSPGLDDLKRFTQHNTQFTNGLYEGDIEDVRDYNDLLETLKRLQAMPARTKNLERMLDDTRDKLNEITQNWQPKVNLEKLPDMLQSIDPIDALKSVETQLMINKYRSRVYLSRYSHWSLSNVQERPGASACTAGDPDHNAKGDDGVDAACNGHHIVPPAKAGGYLSSVPLIDEIFGLYHPCEALSLRGIAYLTQKYSVLRPKEKGKDQIIRANVFLLLRFFDLCWLHMNEDRVSIANPLESYLQKTHGFTPAPSTSSMSHASATSPLNPSTGNIPSAPSTPKLNNTNNKEMVATILNGLPPSFVEFLTPTIVHKLLSTLNDDLAMFRLLLQLCGDHKKKIEQQARWIKPDSDGNVSARDLDRFDRLIGVHELLMALCYAYYNATMYYLSHIDTLEYLELLLDMLDYESWAQEIYGFDKILNIAINCALKAGFSRWEYYVGFDEQTAERRRRVWWRLYMYDKKVMMNDSYLSGIDDSKVNCLLPREFRDLGFLDHNDYIKRVHHLPRSDKFDSMSLKSLVFYGRCGMYQVISHFYSEVLYNEKYTSIRNTAKPDEFRLKLIGELFARLRVFMMRFDKIKEQVGRLFEIAENVTEPRFDNLSSEDKDAAVAFLFEYTAAYSLVTRVSINIGIRVSVFPKPAYLKEHVMTLSKTSYEMWVKMNKTMVKLPTPYDLWNVLETYSFTFLLMITWMYDECAYIEHGDIVDVIRVFERLSELKDVFITNADCPRQTLKFFSSLFSLFCVMSRILLTEYVGLDRMTSDAISEIFKDEGEHVVELVKIIFDGNSFCYQLLLTPLEESVFHTSIKKMLKSDYDIKVEENPRTGQGNLSGQQQSQPNATMHAPLPRSASEQVIGTRAMGQYPSTNSDMGVQGPGHGRVPLPGTGTFPPAQPGLGASVLMNTGPLTSNTPPLINNTSNTLLYPPGGANTGTPGALQPNANASPNRRADSSPQIGYIDKRLFQPFDLGILEDFFSTTDFTDLGSL</sequence>
<evidence type="ECO:0000259" key="7">
    <source>
        <dbReference type="Pfam" id="PF04082"/>
    </source>
</evidence>
<keyword evidence="2" id="KW-0479">Metal-binding</keyword>
<dbReference type="GO" id="GO:0003700">
    <property type="term" value="F:DNA-binding transcription factor activity"/>
    <property type="evidence" value="ECO:0007669"/>
    <property type="project" value="InterPro"/>
</dbReference>
<evidence type="ECO:0000256" key="4">
    <source>
        <dbReference type="ARBA" id="ARBA00023125"/>
    </source>
</evidence>
<dbReference type="PANTHER" id="PTHR46910:SF3">
    <property type="entry name" value="HALOTOLERANCE PROTEIN 9-RELATED"/>
    <property type="match status" value="1"/>
</dbReference>
<gene>
    <name evidence="8" type="ORF">DAKH74_038250</name>
</gene>
<feature type="region of interest" description="Disordered" evidence="6">
    <location>
        <begin position="398"/>
        <end position="434"/>
    </location>
</feature>
<feature type="compositionally biased region" description="Low complexity" evidence="6">
    <location>
        <begin position="398"/>
        <end position="414"/>
    </location>
</feature>
<feature type="compositionally biased region" description="Low complexity" evidence="6">
    <location>
        <begin position="971"/>
        <end position="982"/>
    </location>
</feature>
<evidence type="ECO:0000256" key="2">
    <source>
        <dbReference type="ARBA" id="ARBA00022723"/>
    </source>
</evidence>
<feature type="region of interest" description="Disordered" evidence="6">
    <location>
        <begin position="69"/>
        <end position="124"/>
    </location>
</feature>
<accession>A0AAV5S015</accession>
<keyword evidence="5" id="KW-0539">Nucleus</keyword>
<dbReference type="EMBL" id="BTGD01000011">
    <property type="protein sequence ID" value="GMM57209.1"/>
    <property type="molecule type" value="Genomic_DNA"/>
</dbReference>
<dbReference type="AlphaFoldDB" id="A0AAV5S015"/>
<keyword evidence="9" id="KW-1185">Reference proteome</keyword>
<dbReference type="PANTHER" id="PTHR46910">
    <property type="entry name" value="TRANSCRIPTION FACTOR PDR1"/>
    <property type="match status" value="1"/>
</dbReference>
<feature type="compositionally biased region" description="Polar residues" evidence="6">
    <location>
        <begin position="415"/>
        <end position="434"/>
    </location>
</feature>
<dbReference type="GO" id="GO:0005634">
    <property type="term" value="C:nucleus"/>
    <property type="evidence" value="ECO:0007669"/>
    <property type="project" value="UniProtKB-SubCell"/>
</dbReference>
<feature type="compositionally biased region" description="Polar residues" evidence="6">
    <location>
        <begin position="100"/>
        <end position="109"/>
    </location>
</feature>
<comment type="caution">
    <text evidence="8">The sequence shown here is derived from an EMBL/GenBank/DDBJ whole genome shotgun (WGS) entry which is preliminary data.</text>
</comment>
<organism evidence="8 9">
    <name type="scientific">Maudiozyma humilis</name>
    <name type="common">Sour dough yeast</name>
    <name type="synonym">Kazachstania humilis</name>
    <dbReference type="NCBI Taxonomy" id="51915"/>
    <lineage>
        <taxon>Eukaryota</taxon>
        <taxon>Fungi</taxon>
        <taxon>Dikarya</taxon>
        <taxon>Ascomycota</taxon>
        <taxon>Saccharomycotina</taxon>
        <taxon>Saccharomycetes</taxon>
        <taxon>Saccharomycetales</taxon>
        <taxon>Saccharomycetaceae</taxon>
        <taxon>Maudiozyma</taxon>
    </lineage>
</organism>
<evidence type="ECO:0000256" key="1">
    <source>
        <dbReference type="ARBA" id="ARBA00004123"/>
    </source>
</evidence>
<feature type="compositionally biased region" description="Low complexity" evidence="6">
    <location>
        <begin position="110"/>
        <end position="124"/>
    </location>
</feature>
<feature type="compositionally biased region" description="Low complexity" evidence="6">
    <location>
        <begin position="79"/>
        <end position="99"/>
    </location>
</feature>
<dbReference type="CDD" id="cd12148">
    <property type="entry name" value="fungal_TF_MHR"/>
    <property type="match status" value="1"/>
</dbReference>
<comment type="subcellular location">
    <subcellularLocation>
        <location evidence="1">Nucleus</location>
    </subcellularLocation>
</comment>
<name>A0AAV5S015_MAUHU</name>
<proteinExistence type="predicted"/>
<evidence type="ECO:0000256" key="5">
    <source>
        <dbReference type="ARBA" id="ARBA00023242"/>
    </source>
</evidence>
<dbReference type="Proteomes" id="UP001377567">
    <property type="component" value="Unassembled WGS sequence"/>
</dbReference>
<keyword evidence="4" id="KW-0238">DNA-binding</keyword>
<reference evidence="8 9" key="1">
    <citation type="journal article" date="2023" name="Elife">
        <title>Identification of key yeast species and microbe-microbe interactions impacting larval growth of Drosophila in the wild.</title>
        <authorList>
            <person name="Mure A."/>
            <person name="Sugiura Y."/>
            <person name="Maeda R."/>
            <person name="Honda K."/>
            <person name="Sakurai N."/>
            <person name="Takahashi Y."/>
            <person name="Watada M."/>
            <person name="Katoh T."/>
            <person name="Gotoh A."/>
            <person name="Gotoh Y."/>
            <person name="Taniguchi I."/>
            <person name="Nakamura K."/>
            <person name="Hayashi T."/>
            <person name="Katayama T."/>
            <person name="Uemura T."/>
            <person name="Hattori Y."/>
        </authorList>
    </citation>
    <scope>NUCLEOTIDE SEQUENCE [LARGE SCALE GENOMIC DNA]</scope>
    <source>
        <strain evidence="8 9">KH-74</strain>
    </source>
</reference>
<dbReference type="GO" id="GO:0006351">
    <property type="term" value="P:DNA-templated transcription"/>
    <property type="evidence" value="ECO:0007669"/>
    <property type="project" value="InterPro"/>
</dbReference>
<dbReference type="GO" id="GO:0003677">
    <property type="term" value="F:DNA binding"/>
    <property type="evidence" value="ECO:0007669"/>
    <property type="project" value="UniProtKB-KW"/>
</dbReference>